<evidence type="ECO:0000256" key="6">
    <source>
        <dbReference type="HAMAP-Rule" id="MF_01216"/>
    </source>
</evidence>
<comment type="catalytic activity">
    <reaction evidence="6">
        <text>2 a quinone + NADH + H(+) = 2 a 1,4-benzosemiquinone + NAD(+)</text>
        <dbReference type="Rhea" id="RHEA:65952"/>
        <dbReference type="ChEBI" id="CHEBI:15378"/>
        <dbReference type="ChEBI" id="CHEBI:57540"/>
        <dbReference type="ChEBI" id="CHEBI:57945"/>
        <dbReference type="ChEBI" id="CHEBI:132124"/>
        <dbReference type="ChEBI" id="CHEBI:134225"/>
    </reaction>
</comment>
<feature type="binding site" evidence="6">
    <location>
        <begin position="15"/>
        <end position="17"/>
    </location>
    <ligand>
        <name>FMN</name>
        <dbReference type="ChEBI" id="CHEBI:58210"/>
    </ligand>
</feature>
<comment type="catalytic activity">
    <reaction evidence="5">
        <text>N,N-dimethyl-1,4-phenylenediamine + anthranilate + 2 NAD(+) = 2-(4-dimethylaminophenyl)diazenylbenzoate + 2 NADH + 2 H(+)</text>
        <dbReference type="Rhea" id="RHEA:55872"/>
        <dbReference type="ChEBI" id="CHEBI:15378"/>
        <dbReference type="ChEBI" id="CHEBI:15783"/>
        <dbReference type="ChEBI" id="CHEBI:16567"/>
        <dbReference type="ChEBI" id="CHEBI:57540"/>
        <dbReference type="ChEBI" id="CHEBI:57945"/>
        <dbReference type="ChEBI" id="CHEBI:71579"/>
        <dbReference type="EC" id="1.7.1.17"/>
    </reaction>
    <physiologicalReaction direction="right-to-left" evidence="5">
        <dbReference type="Rhea" id="RHEA:55874"/>
    </physiologicalReaction>
</comment>
<dbReference type="EMBL" id="JBHRWW010000006">
    <property type="protein sequence ID" value="MFC3688779.1"/>
    <property type="molecule type" value="Genomic_DNA"/>
</dbReference>
<dbReference type="InterPro" id="IPR003680">
    <property type="entry name" value="Flavodoxin_fold"/>
</dbReference>
<feature type="binding site" evidence="6">
    <location>
        <position position="9"/>
    </location>
    <ligand>
        <name>FMN</name>
        <dbReference type="ChEBI" id="CHEBI:58210"/>
    </ligand>
</feature>
<keyword evidence="2 6" id="KW-0288">FMN</keyword>
<dbReference type="HAMAP" id="MF_01216">
    <property type="entry name" value="Azoreductase_type1"/>
    <property type="match status" value="1"/>
</dbReference>
<dbReference type="PANTHER" id="PTHR43741:SF4">
    <property type="entry name" value="FMN-DEPENDENT NADH:QUINONE OXIDOREDUCTASE"/>
    <property type="match status" value="1"/>
</dbReference>
<accession>A0ABV7WG47</accession>
<comment type="cofactor">
    <cofactor evidence="6">
        <name>FMN</name>
        <dbReference type="ChEBI" id="CHEBI:58210"/>
    </cofactor>
    <text evidence="6">Binds 1 FMN per subunit.</text>
</comment>
<evidence type="ECO:0000256" key="3">
    <source>
        <dbReference type="ARBA" id="ARBA00023002"/>
    </source>
</evidence>
<feature type="domain" description="Flavodoxin-like fold" evidence="7">
    <location>
        <begin position="1"/>
        <end position="163"/>
    </location>
</feature>
<comment type="caution">
    <text evidence="8">The sequence shown here is derived from an EMBL/GenBank/DDBJ whole genome shotgun (WGS) entry which is preliminary data.</text>
</comment>
<evidence type="ECO:0000256" key="4">
    <source>
        <dbReference type="ARBA" id="ARBA00023027"/>
    </source>
</evidence>
<comment type="subunit">
    <text evidence="6">Homodimer.</text>
</comment>
<evidence type="ECO:0000256" key="1">
    <source>
        <dbReference type="ARBA" id="ARBA00022630"/>
    </source>
</evidence>
<dbReference type="RefSeq" id="WP_340291392.1">
    <property type="nucleotide sequence ID" value="NZ_JBBEOI010000038.1"/>
</dbReference>
<evidence type="ECO:0000259" key="7">
    <source>
        <dbReference type="Pfam" id="PF02525"/>
    </source>
</evidence>
<evidence type="ECO:0000256" key="5">
    <source>
        <dbReference type="ARBA" id="ARBA00048542"/>
    </source>
</evidence>
<dbReference type="InterPro" id="IPR050104">
    <property type="entry name" value="FMN-dep_NADH:Q_OxRdtase_AzoR1"/>
</dbReference>
<gene>
    <name evidence="6" type="primary">azoR</name>
    <name evidence="8" type="ORF">ACFOLH_10540</name>
</gene>
<sequence length="213" mass="22578">MTVLRVDASIQGDRSASSALADRVLEGLVARHPDVPVVRRHLGQHPLPADAWAAAVGGSYIPEDDRTDAQRDAVALAQQVAQEIQQATSVVLAAPLYNYGVSQHAKAWIDLAVAGAPQGTRLLEGTPTVLVTTRGGAYGAGTPREGWDHSTDYLRRILVDVWGADLTVVERDFTLVGVNPALDQFTDVAAGMRTTAEQDASRAGSELAARYAA</sequence>
<dbReference type="EC" id="1.6.5.-" evidence="6"/>
<dbReference type="PANTHER" id="PTHR43741">
    <property type="entry name" value="FMN-DEPENDENT NADH-AZOREDUCTASE 1"/>
    <property type="match status" value="1"/>
</dbReference>
<organism evidence="8 9">
    <name type="scientific">Aquipuribacter hungaricus</name>
    <dbReference type="NCBI Taxonomy" id="545624"/>
    <lineage>
        <taxon>Bacteria</taxon>
        <taxon>Bacillati</taxon>
        <taxon>Actinomycetota</taxon>
        <taxon>Actinomycetes</taxon>
        <taxon>Micrococcales</taxon>
        <taxon>Intrasporangiaceae</taxon>
        <taxon>Aquipuribacter</taxon>
    </lineage>
</organism>
<feature type="binding site" evidence="6">
    <location>
        <begin position="133"/>
        <end position="136"/>
    </location>
    <ligand>
        <name>FMN</name>
        <dbReference type="ChEBI" id="CHEBI:58210"/>
    </ligand>
</feature>
<keyword evidence="1 6" id="KW-0285">Flavoprotein</keyword>
<evidence type="ECO:0000313" key="9">
    <source>
        <dbReference type="Proteomes" id="UP001595685"/>
    </source>
</evidence>
<dbReference type="EC" id="1.7.1.17" evidence="6"/>
<keyword evidence="3 6" id="KW-0560">Oxidoreductase</keyword>
<comment type="function">
    <text evidence="6">Also exhibits azoreductase activity. Catalyzes the reductive cleavage of the azo bond in aromatic azo compounds to the corresponding amines.</text>
</comment>
<dbReference type="SUPFAM" id="SSF52218">
    <property type="entry name" value="Flavoproteins"/>
    <property type="match status" value="1"/>
</dbReference>
<name>A0ABV7WG47_9MICO</name>
<comment type="caution">
    <text evidence="6">Lacks conserved residue(s) required for the propagation of feature annotation.</text>
</comment>
<reference evidence="9" key="1">
    <citation type="journal article" date="2019" name="Int. J. Syst. Evol. Microbiol.">
        <title>The Global Catalogue of Microorganisms (GCM) 10K type strain sequencing project: providing services to taxonomists for standard genome sequencing and annotation.</title>
        <authorList>
            <consortium name="The Broad Institute Genomics Platform"/>
            <consortium name="The Broad Institute Genome Sequencing Center for Infectious Disease"/>
            <person name="Wu L."/>
            <person name="Ma J."/>
        </authorList>
    </citation>
    <scope>NUCLEOTIDE SEQUENCE [LARGE SCALE GENOMIC DNA]</scope>
    <source>
        <strain evidence="9">NCAIM B.02333</strain>
    </source>
</reference>
<dbReference type="Pfam" id="PF02525">
    <property type="entry name" value="Flavodoxin_2"/>
    <property type="match status" value="1"/>
</dbReference>
<dbReference type="InterPro" id="IPR023048">
    <property type="entry name" value="NADH:quinone_OxRdtase_FMN_depd"/>
</dbReference>
<keyword evidence="4 6" id="KW-0520">NAD</keyword>
<comment type="similarity">
    <text evidence="6">Belongs to the azoreductase type 1 family.</text>
</comment>
<dbReference type="InterPro" id="IPR029039">
    <property type="entry name" value="Flavoprotein-like_sf"/>
</dbReference>
<protein>
    <recommendedName>
        <fullName evidence="6">FMN dependent NADH:quinone oxidoreductase</fullName>
        <ecNumber evidence="6">1.6.5.-</ecNumber>
    </recommendedName>
    <alternativeName>
        <fullName evidence="6">Azo-dye reductase</fullName>
    </alternativeName>
    <alternativeName>
        <fullName evidence="6">FMN-dependent NADH-azo compound oxidoreductase</fullName>
    </alternativeName>
    <alternativeName>
        <fullName evidence="6">FMN-dependent NADH-azoreductase</fullName>
        <ecNumber evidence="6">1.7.1.17</ecNumber>
    </alternativeName>
</protein>
<keyword evidence="9" id="KW-1185">Reference proteome</keyword>
<proteinExistence type="inferred from homology"/>
<dbReference type="Proteomes" id="UP001595685">
    <property type="component" value="Unassembled WGS sequence"/>
</dbReference>
<comment type="function">
    <text evidence="6">Quinone reductase that provides resistance to thiol-specific stress caused by electrophilic quinones.</text>
</comment>
<evidence type="ECO:0000256" key="2">
    <source>
        <dbReference type="ARBA" id="ARBA00022643"/>
    </source>
</evidence>
<evidence type="ECO:0000313" key="8">
    <source>
        <dbReference type="EMBL" id="MFC3688779.1"/>
    </source>
</evidence>
<dbReference type="Gene3D" id="3.40.50.360">
    <property type="match status" value="1"/>
</dbReference>